<comment type="caution">
    <text evidence="2">The sequence shown here is derived from an EMBL/GenBank/DDBJ whole genome shotgun (WGS) entry which is preliminary data.</text>
</comment>
<gene>
    <name evidence="2" type="ORF">E8E13_007198</name>
</gene>
<reference evidence="2" key="1">
    <citation type="submission" date="2019-04" db="EMBL/GenBank/DDBJ databases">
        <title>Sequencing of skin fungus with MAO and IRED activity.</title>
        <authorList>
            <person name="Marsaioli A.J."/>
            <person name="Bonatto J.M.C."/>
            <person name="Reis Junior O."/>
        </authorList>
    </citation>
    <scope>NUCLEOTIDE SEQUENCE</scope>
    <source>
        <strain evidence="2">30M1</strain>
    </source>
</reference>
<name>A0A9P4TGI1_CURKU</name>
<keyword evidence="3" id="KW-1185">Reference proteome</keyword>
<dbReference type="AlphaFoldDB" id="A0A9P4TGI1"/>
<feature type="compositionally biased region" description="Basic and acidic residues" evidence="1">
    <location>
        <begin position="256"/>
        <end position="270"/>
    </location>
</feature>
<evidence type="ECO:0000313" key="2">
    <source>
        <dbReference type="EMBL" id="KAF3003606.1"/>
    </source>
</evidence>
<proteinExistence type="predicted"/>
<feature type="compositionally biased region" description="Basic and acidic residues" evidence="1">
    <location>
        <begin position="136"/>
        <end position="149"/>
    </location>
</feature>
<feature type="compositionally biased region" description="Basic and acidic residues" evidence="1">
    <location>
        <begin position="223"/>
        <end position="242"/>
    </location>
</feature>
<feature type="compositionally biased region" description="Polar residues" evidence="1">
    <location>
        <begin position="484"/>
        <end position="493"/>
    </location>
</feature>
<evidence type="ECO:0000313" key="3">
    <source>
        <dbReference type="Proteomes" id="UP000801428"/>
    </source>
</evidence>
<dbReference type="OrthoDB" id="5430111at2759"/>
<feature type="region of interest" description="Disordered" evidence="1">
    <location>
        <begin position="481"/>
        <end position="503"/>
    </location>
</feature>
<dbReference type="Proteomes" id="UP000801428">
    <property type="component" value="Unassembled WGS sequence"/>
</dbReference>
<feature type="region of interest" description="Disordered" evidence="1">
    <location>
        <begin position="1"/>
        <end position="47"/>
    </location>
</feature>
<evidence type="ECO:0000256" key="1">
    <source>
        <dbReference type="SAM" id="MobiDB-lite"/>
    </source>
</evidence>
<feature type="compositionally biased region" description="Polar residues" evidence="1">
    <location>
        <begin position="93"/>
        <end position="106"/>
    </location>
</feature>
<protein>
    <submittedName>
        <fullName evidence="2">Uncharacterized protein</fullName>
    </submittedName>
</protein>
<feature type="compositionally biased region" description="Basic and acidic residues" evidence="1">
    <location>
        <begin position="79"/>
        <end position="91"/>
    </location>
</feature>
<sequence>MASPSADEATDLFLGGVATSHSESPANDEDDDVDSVPPSPELGMTIGEDVYVSDIDLSEEGRGNVVSETSPRQPYSPIRSHDETRIEDRTGRTHLTQDSPPVSAQRANLEPAGASLITPASTGPSVRRSARAKSKLVYDRKYHPMDDFIRPSQAAKRRSLHGESPLLDDHSEDDASEVSSSDGGSKDDDQESDSEDSRPPTRGRKRKRSPLQTPEPTRRSSRRRTEPKMSYDMKIHPQDSDLRQIGACDGCNSSPDSKKPESARRSKAIEKGGPATGVELYERAREPRRDGYIRGVQPAFPQDSPIRQEPLEQAATGQIIKLADTYPDLQPDLSYLAGNQELWPVEPGLPFSIYTERMEDQLNAEAEAASPLRFADDDKENDEVNPELVLPPNPLDGISIIPASQYRRTSVLHPMNAHHLMVRNPLHEQPRFEVSTYGLSWSDDGHDLNDGDTQNCPIPDYTRILASRETLPQPMWREMHAGSSDVTVSSSPLRSVEGIDLRR</sequence>
<feature type="region of interest" description="Disordered" evidence="1">
    <location>
        <begin position="59"/>
        <end position="284"/>
    </location>
</feature>
<dbReference type="EMBL" id="SWKU01000009">
    <property type="protein sequence ID" value="KAF3003606.1"/>
    <property type="molecule type" value="Genomic_DNA"/>
</dbReference>
<accession>A0A9P4TGI1</accession>
<organism evidence="2 3">
    <name type="scientific">Curvularia kusanoi</name>
    <name type="common">Cochliobolus kusanoi</name>
    <dbReference type="NCBI Taxonomy" id="90978"/>
    <lineage>
        <taxon>Eukaryota</taxon>
        <taxon>Fungi</taxon>
        <taxon>Dikarya</taxon>
        <taxon>Ascomycota</taxon>
        <taxon>Pezizomycotina</taxon>
        <taxon>Dothideomycetes</taxon>
        <taxon>Pleosporomycetidae</taxon>
        <taxon>Pleosporales</taxon>
        <taxon>Pleosporineae</taxon>
        <taxon>Pleosporaceae</taxon>
        <taxon>Curvularia</taxon>
    </lineage>
</organism>